<evidence type="ECO:0000259" key="2">
    <source>
        <dbReference type="SMART" id="SM00244"/>
    </source>
</evidence>
<dbReference type="Gene3D" id="3.30.479.30">
    <property type="entry name" value="Band 7 domain"/>
    <property type="match status" value="1"/>
</dbReference>
<name>A4NZC0_HAEIF</name>
<dbReference type="EMBL" id="AAZJ01000008">
    <property type="protein sequence ID" value="EDK13491.1"/>
    <property type="molecule type" value="Genomic_DNA"/>
</dbReference>
<dbReference type="Proteomes" id="UP000005596">
    <property type="component" value="Unassembled WGS sequence"/>
</dbReference>
<evidence type="ECO:0000256" key="1">
    <source>
        <dbReference type="ARBA" id="ARBA00004167"/>
    </source>
</evidence>
<sequence length="289" mass="31891">MKKSTIHIAIASTIAASLSACSPFSVDEGEIGLVTRYGEIQETKSAGLHWRSWLEDDVVFSTREQKVTIGKFDDVGDITSGISAYTRDTQTVTTALTITFKLTDPVAVYKNYRNTDNMINQLLEPRSRQALEIVFSRYSAQLALENRAQLTNDITAQIREAVKGYPIEITAVQSVINFNKEYEKRVEESVQKNVAIQTEERNLIIQQKKAEIARVDAQAKADAEVIQAKADAEKVRLAGEAEAAAIRAKGEALKENRQLVDLTAAEKWNGVLPTTMTPSGSVPFVKVGQ</sequence>
<dbReference type="SUPFAM" id="SSF117892">
    <property type="entry name" value="Band 7/SPFH domain"/>
    <property type="match status" value="1"/>
</dbReference>
<protein>
    <submittedName>
        <fullName evidence="3">Band 7 protein</fullName>
    </submittedName>
</protein>
<dbReference type="PANTHER" id="PTHR42911:SF2">
    <property type="entry name" value="PROHIBITIN FAMILY PROTEIN"/>
    <property type="match status" value="1"/>
</dbReference>
<dbReference type="InterPro" id="IPR001107">
    <property type="entry name" value="Band_7"/>
</dbReference>
<dbReference type="Pfam" id="PF01145">
    <property type="entry name" value="Band_7"/>
    <property type="match status" value="1"/>
</dbReference>
<dbReference type="GO" id="GO:0016020">
    <property type="term" value="C:membrane"/>
    <property type="evidence" value="ECO:0007669"/>
    <property type="project" value="UniProtKB-SubCell"/>
</dbReference>
<proteinExistence type="predicted"/>
<comment type="subcellular location">
    <subcellularLocation>
        <location evidence="1">Membrane</location>
        <topology evidence="1">Single-pass membrane protein</topology>
    </subcellularLocation>
</comment>
<dbReference type="SMART" id="SM00244">
    <property type="entry name" value="PHB"/>
    <property type="match status" value="1"/>
</dbReference>
<dbReference type="InterPro" id="IPR036013">
    <property type="entry name" value="Band_7/SPFH_dom_sf"/>
</dbReference>
<evidence type="ECO:0000313" key="3">
    <source>
        <dbReference type="EMBL" id="EDK13491.1"/>
    </source>
</evidence>
<reference evidence="3 4" key="1">
    <citation type="journal article" date="2007" name="Genome Biol.">
        <title>Characterization and modeling of the Haemophilus influenzae core and supragenomes based on the complete genomic sequences of Rd and 12 clinical nontypeable strains.</title>
        <authorList>
            <person name="Hogg J.S."/>
            <person name="Hu F.Z."/>
            <person name="Janto B."/>
            <person name="Boissy R."/>
            <person name="Hayes J."/>
            <person name="Keefe R."/>
            <person name="Post J.C."/>
            <person name="Ehrlich G.D."/>
        </authorList>
    </citation>
    <scope>NUCLEOTIDE SEQUENCE [LARGE SCALE GENOMIC DNA]</scope>
    <source>
        <strain evidence="3 4">22.4-21</strain>
    </source>
</reference>
<organism evidence="3 4">
    <name type="scientific">Haemophilus influenzae 22.4-21</name>
    <dbReference type="NCBI Taxonomy" id="375063"/>
    <lineage>
        <taxon>Bacteria</taxon>
        <taxon>Pseudomonadati</taxon>
        <taxon>Pseudomonadota</taxon>
        <taxon>Gammaproteobacteria</taxon>
        <taxon>Pasteurellales</taxon>
        <taxon>Pasteurellaceae</taxon>
        <taxon>Haemophilus</taxon>
    </lineage>
</organism>
<dbReference type="PROSITE" id="PS51257">
    <property type="entry name" value="PROKAR_LIPOPROTEIN"/>
    <property type="match status" value="1"/>
</dbReference>
<feature type="domain" description="Band 7" evidence="2">
    <location>
        <begin position="21"/>
        <end position="194"/>
    </location>
</feature>
<dbReference type="AlphaFoldDB" id="A4NZC0"/>
<evidence type="ECO:0000313" key="4">
    <source>
        <dbReference type="Proteomes" id="UP000005596"/>
    </source>
</evidence>
<dbReference type="PANTHER" id="PTHR42911">
    <property type="entry name" value="MODULATOR OF FTSH PROTEASE HFLC"/>
    <property type="match status" value="1"/>
</dbReference>
<accession>A4NZC0</accession>
<dbReference type="BioCyc" id="HINF375063:G119K-1458-MONOMER"/>
<gene>
    <name evidence="3" type="ORF">CGSHiR3021_01452</name>
</gene>